<sequence length="52" mass="6121">MKFKNIVAESFGIILLVFGIEKLRVAMRSEEYLAIFNNDMDKYEFLKLLESC</sequence>
<protein>
    <submittedName>
        <fullName evidence="1">Uncharacterized protein</fullName>
    </submittedName>
</protein>
<dbReference type="AlphaFoldDB" id="A0A3B0QVR7"/>
<organism evidence="1">
    <name type="scientific">hydrothermal vent metagenome</name>
    <dbReference type="NCBI Taxonomy" id="652676"/>
    <lineage>
        <taxon>unclassified sequences</taxon>
        <taxon>metagenomes</taxon>
        <taxon>ecological metagenomes</taxon>
    </lineage>
</organism>
<dbReference type="EMBL" id="UOEB01000136">
    <property type="protein sequence ID" value="VAV84209.1"/>
    <property type="molecule type" value="Genomic_DNA"/>
</dbReference>
<evidence type="ECO:0000313" key="1">
    <source>
        <dbReference type="EMBL" id="VAV84209.1"/>
    </source>
</evidence>
<reference evidence="1" key="1">
    <citation type="submission" date="2018-06" db="EMBL/GenBank/DDBJ databases">
        <authorList>
            <person name="Zhirakovskaya E."/>
        </authorList>
    </citation>
    <scope>NUCLEOTIDE SEQUENCE</scope>
</reference>
<name>A0A3B0QVR7_9ZZZZ</name>
<accession>A0A3B0QVR7</accession>
<proteinExistence type="predicted"/>
<gene>
    <name evidence="1" type="ORF">MNBD_BACTEROID02-1353</name>
</gene>